<dbReference type="EMBL" id="JAJKBJ010000019">
    <property type="protein sequence ID" value="MCL9685128.1"/>
    <property type="molecule type" value="Genomic_DNA"/>
</dbReference>
<dbReference type="SUPFAM" id="SSF48613">
    <property type="entry name" value="Heme oxygenase-like"/>
    <property type="match status" value="1"/>
</dbReference>
<dbReference type="InterPro" id="IPR016084">
    <property type="entry name" value="Haem_Oase-like_multi-hlx"/>
</dbReference>
<name>A0A9X2D2N6_9GAMM</name>
<evidence type="ECO:0000313" key="2">
    <source>
        <dbReference type="EMBL" id="MCL9685128.1"/>
    </source>
</evidence>
<proteinExistence type="predicted"/>
<dbReference type="GO" id="GO:0006788">
    <property type="term" value="P:heme oxidation"/>
    <property type="evidence" value="ECO:0007669"/>
    <property type="project" value="InterPro"/>
</dbReference>
<dbReference type="Proteomes" id="UP001139721">
    <property type="component" value="Unassembled WGS sequence"/>
</dbReference>
<dbReference type="InterPro" id="IPR002051">
    <property type="entry name" value="Haem_Oase"/>
</dbReference>
<sequence>MFSYRSALLNATYKEGQVGKLTDEHEQAEHHRFKKDFLFKNKQIPKDLYVARLIQHFLIIKAIETQLQKLDSEKSEINAFFALSYIEHLWRTPGIQKDLQQLGINPDQIKESEIAPTTKRYLKDIEQFTPKVLLGHFLVHVAGFMHGGNIIRSKFIEPSNSVTDYQISTHQYDFSSAATFLQGGKGSSFAVYQDMMNKMDEIALDSDEYEEILKQGKSVYAIMTSLYDDLCEMHTNHPTYDLAARHADKPTTSCYSLAVISVSMLAIAYIVTLLADFSMNSGMSPRPS</sequence>
<dbReference type="AlphaFoldDB" id="A0A9X2D2N6"/>
<dbReference type="Gene3D" id="1.20.910.10">
    <property type="entry name" value="Heme oxygenase-like"/>
    <property type="match status" value="1"/>
</dbReference>
<keyword evidence="3" id="KW-1185">Reference proteome</keyword>
<dbReference type="Pfam" id="PF01126">
    <property type="entry name" value="Heme_oxygenase"/>
    <property type="match status" value="1"/>
</dbReference>
<keyword evidence="1" id="KW-1133">Transmembrane helix</keyword>
<gene>
    <name evidence="2" type="ORF">LOX96_13560</name>
</gene>
<comment type="caution">
    <text evidence="2">The sequence shown here is derived from an EMBL/GenBank/DDBJ whole genome shotgun (WGS) entry which is preliminary data.</text>
</comment>
<dbReference type="GO" id="GO:0004392">
    <property type="term" value="F:heme oxygenase (decyclizing) activity"/>
    <property type="evidence" value="ECO:0007669"/>
    <property type="project" value="InterPro"/>
</dbReference>
<dbReference type="RefSeq" id="WP_250422983.1">
    <property type="nucleotide sequence ID" value="NZ_JAJKBJ010000019.1"/>
</dbReference>
<dbReference type="CDD" id="cd19165">
    <property type="entry name" value="HemeO"/>
    <property type="match status" value="1"/>
</dbReference>
<keyword evidence="1" id="KW-0812">Transmembrane</keyword>
<dbReference type="InterPro" id="IPR016053">
    <property type="entry name" value="Haem_Oase-like"/>
</dbReference>
<keyword evidence="1" id="KW-0472">Membrane</keyword>
<protein>
    <submittedName>
        <fullName evidence="2">Biliverdin-producing heme oxygenase</fullName>
    </submittedName>
</protein>
<evidence type="ECO:0000313" key="3">
    <source>
        <dbReference type="Proteomes" id="UP001139721"/>
    </source>
</evidence>
<evidence type="ECO:0000256" key="1">
    <source>
        <dbReference type="SAM" id="Phobius"/>
    </source>
</evidence>
<reference evidence="2" key="1">
    <citation type="submission" date="2021-11" db="EMBL/GenBank/DDBJ databases">
        <title>Legionella maioricencis sp. nov., a new species isolated from hot water samples in Mallorca.</title>
        <authorList>
            <person name="Crespi S."/>
            <person name="Drasar V."/>
            <person name="Salva-Serra F."/>
            <person name="Jaen-Luchoro D."/>
            <person name="Pineiro-Iglesias B."/>
            <person name="Aliaga F."/>
            <person name="Fernandez-Juarez V."/>
            <person name="Coll G."/>
            <person name="Moore E.R.B."/>
            <person name="Bennasar-Figueras A."/>
        </authorList>
    </citation>
    <scope>NUCLEOTIDE SEQUENCE</scope>
    <source>
        <strain evidence="2">HCPI-6</strain>
    </source>
</reference>
<accession>A0A9X2D2N6</accession>
<organism evidence="2 3">
    <name type="scientific">Legionella maioricensis</name>
    <dbReference type="NCBI Taxonomy" id="2896528"/>
    <lineage>
        <taxon>Bacteria</taxon>
        <taxon>Pseudomonadati</taxon>
        <taxon>Pseudomonadota</taxon>
        <taxon>Gammaproteobacteria</taxon>
        <taxon>Legionellales</taxon>
        <taxon>Legionellaceae</taxon>
        <taxon>Legionella</taxon>
    </lineage>
</organism>
<feature type="transmembrane region" description="Helical" evidence="1">
    <location>
        <begin position="255"/>
        <end position="277"/>
    </location>
</feature>